<reference evidence="1 2" key="1">
    <citation type="submission" date="2015-01" db="EMBL/GenBank/DDBJ databases">
        <title>Evolution of Trichinella species and genotypes.</title>
        <authorList>
            <person name="Korhonen P.K."/>
            <person name="Edoardo P."/>
            <person name="Giuseppe L.R."/>
            <person name="Gasser R.B."/>
        </authorList>
    </citation>
    <scope>NUCLEOTIDE SEQUENCE [LARGE SCALE GENOMIC DNA]</scope>
    <source>
        <strain evidence="1">ISS1980</strain>
    </source>
</reference>
<dbReference type="Proteomes" id="UP000054843">
    <property type="component" value="Unassembled WGS sequence"/>
</dbReference>
<sequence>MAPTGIEPVIFGLRDRRLTTWPQSHFSILSPPKAIKLTRPTNYATATLIKVRQACLNVDQGQQMMIDRQSMFKHSTTTITINHYWNLILLSETMNAKVVQKCQTVGTGVALTSGCVLHFHACATGAIFFHKDTPHTNNAVTAFLPI</sequence>
<gene>
    <name evidence="1" type="ORF">T10_13631</name>
</gene>
<protein>
    <submittedName>
        <fullName evidence="1">Uncharacterized protein</fullName>
    </submittedName>
</protein>
<accession>A0A0V1MLD4</accession>
<name>A0A0V1MLD4_9BILA</name>
<evidence type="ECO:0000313" key="1">
    <source>
        <dbReference type="EMBL" id="KRZ72632.1"/>
    </source>
</evidence>
<organism evidence="1 2">
    <name type="scientific">Trichinella papuae</name>
    <dbReference type="NCBI Taxonomy" id="268474"/>
    <lineage>
        <taxon>Eukaryota</taxon>
        <taxon>Metazoa</taxon>
        <taxon>Ecdysozoa</taxon>
        <taxon>Nematoda</taxon>
        <taxon>Enoplea</taxon>
        <taxon>Dorylaimia</taxon>
        <taxon>Trichinellida</taxon>
        <taxon>Trichinellidae</taxon>
        <taxon>Trichinella</taxon>
    </lineage>
</organism>
<dbReference type="AlphaFoldDB" id="A0A0V1MLD4"/>
<dbReference type="EMBL" id="JYDO01000076">
    <property type="protein sequence ID" value="KRZ72632.1"/>
    <property type="molecule type" value="Genomic_DNA"/>
</dbReference>
<evidence type="ECO:0000313" key="2">
    <source>
        <dbReference type="Proteomes" id="UP000054843"/>
    </source>
</evidence>
<comment type="caution">
    <text evidence="1">The sequence shown here is derived from an EMBL/GenBank/DDBJ whole genome shotgun (WGS) entry which is preliminary data.</text>
</comment>
<keyword evidence="2" id="KW-1185">Reference proteome</keyword>
<proteinExistence type="predicted"/>